<dbReference type="RefSeq" id="WP_193799512.1">
    <property type="nucleotide sequence ID" value="NZ_JADEWC010000002.1"/>
</dbReference>
<proteinExistence type="predicted"/>
<gene>
    <name evidence="1" type="ORF">IQ215_01275</name>
</gene>
<evidence type="ECO:0000313" key="2">
    <source>
        <dbReference type="Proteomes" id="UP000654604"/>
    </source>
</evidence>
<sequence length="222" mass="25688">MDENKFLTDIQDYINKRINFDIQKKDLINCNNCFSCDDQYKFEKEIVQKIKSKDFQNTTEQGNLLEDLVKSLFKRITLISSLSVTNKDTALGQIDINLIPIDETIYEIWGMIGDFPSCLIGECKNYNKSSVGRPEIEKMCWRTGKGQALSFFIAPSYTKEAIEEISYFNLSKESILKKSQGVYLVPLTLKMLEIIVDNNLNFCYFIRWAIQSSKKMAIANYL</sequence>
<dbReference type="EMBL" id="JADEWC010000002">
    <property type="protein sequence ID" value="MBE9221316.1"/>
    <property type="molecule type" value="Genomic_DNA"/>
</dbReference>
<protein>
    <recommendedName>
        <fullName evidence="3">Restriction endonuclease type IV Mrr domain-containing protein</fullName>
    </recommendedName>
</protein>
<keyword evidence="2" id="KW-1185">Reference proteome</keyword>
<evidence type="ECO:0000313" key="1">
    <source>
        <dbReference type="EMBL" id="MBE9221316.1"/>
    </source>
</evidence>
<comment type="caution">
    <text evidence="1">The sequence shown here is derived from an EMBL/GenBank/DDBJ whole genome shotgun (WGS) entry which is preliminary data.</text>
</comment>
<evidence type="ECO:0008006" key="3">
    <source>
        <dbReference type="Google" id="ProtNLM"/>
    </source>
</evidence>
<reference evidence="1 2" key="1">
    <citation type="submission" date="2020-10" db="EMBL/GenBank/DDBJ databases">
        <authorList>
            <person name="Castelo-Branco R."/>
            <person name="Eusebio N."/>
            <person name="Adriana R."/>
            <person name="Vieira A."/>
            <person name="Brugerolle De Fraissinette N."/>
            <person name="Rezende De Castro R."/>
            <person name="Schneider M.P."/>
            <person name="Vasconcelos V."/>
            <person name="Leao P.N."/>
        </authorList>
    </citation>
    <scope>NUCLEOTIDE SEQUENCE [LARGE SCALE GENOMIC DNA]</scope>
    <source>
        <strain evidence="1 2">LEGE 03274</strain>
    </source>
</reference>
<organism evidence="1 2">
    <name type="scientific">Cyanobacterium stanieri LEGE 03274</name>
    <dbReference type="NCBI Taxonomy" id="1828756"/>
    <lineage>
        <taxon>Bacteria</taxon>
        <taxon>Bacillati</taxon>
        <taxon>Cyanobacteriota</taxon>
        <taxon>Cyanophyceae</taxon>
        <taxon>Oscillatoriophycideae</taxon>
        <taxon>Chroococcales</taxon>
        <taxon>Geminocystaceae</taxon>
        <taxon>Cyanobacterium</taxon>
    </lineage>
</organism>
<dbReference type="Proteomes" id="UP000654604">
    <property type="component" value="Unassembled WGS sequence"/>
</dbReference>
<accession>A0ABR9V2J6</accession>
<name>A0ABR9V2J6_9CHRO</name>